<dbReference type="InterPro" id="IPR029058">
    <property type="entry name" value="AB_hydrolase_fold"/>
</dbReference>
<sequence length="335" mass="36749">MRAFNSLLLLVFLLIGLSGCAQRPAPEEPAPEVIEEAEEPVEITEPGPEAQLLQEPIRFYLDIAYAGTNNPRQRLDILVPDEPNYVPMPAVIYLHSGDWRSGNKSEAQQAMMALLHRGDYAVIAVGYRLTDESIWPAQLHDVKAAIRWVRARADDYGIDPQRLALWGDGAGGHLALMAGVTNQAQDMAGNLGAYTHIRSDVLAVVNEGGVTDINALLSQSSEIDRASATAPEAGLVGGLLRENVDIASAASPVHYVRETTPPVLSVYRMEDTMVPHQQGPLLHGRLDDAEQEHYLLTVIGDDNEAKRTEVKERIYAFLDRILLGRNLRVNPAVID</sequence>
<dbReference type="RefSeq" id="WP_126797638.1">
    <property type="nucleotide sequence ID" value="NZ_PIPO01000001.1"/>
</dbReference>
<organism evidence="4 5">
    <name type="scientific">Aliidiomarina soli</name>
    <dbReference type="NCBI Taxonomy" id="1928574"/>
    <lineage>
        <taxon>Bacteria</taxon>
        <taxon>Pseudomonadati</taxon>
        <taxon>Pseudomonadota</taxon>
        <taxon>Gammaproteobacteria</taxon>
        <taxon>Alteromonadales</taxon>
        <taxon>Idiomarinaceae</taxon>
        <taxon>Aliidiomarina</taxon>
    </lineage>
</organism>
<protein>
    <recommendedName>
        <fullName evidence="3">BD-FAE-like domain-containing protein</fullName>
    </recommendedName>
</protein>
<gene>
    <name evidence="4" type="ORF">CWE14_00810</name>
</gene>
<evidence type="ECO:0000313" key="4">
    <source>
        <dbReference type="EMBL" id="RUO34574.1"/>
    </source>
</evidence>
<accession>A0A432WLD8</accession>
<dbReference type="Proteomes" id="UP000287823">
    <property type="component" value="Unassembled WGS sequence"/>
</dbReference>
<comment type="caution">
    <text evidence="4">The sequence shown here is derived from an EMBL/GenBank/DDBJ whole genome shotgun (WGS) entry which is preliminary data.</text>
</comment>
<feature type="domain" description="BD-FAE-like" evidence="3">
    <location>
        <begin position="75"/>
        <end position="286"/>
    </location>
</feature>
<keyword evidence="5" id="KW-1185">Reference proteome</keyword>
<proteinExistence type="predicted"/>
<dbReference type="Pfam" id="PF20434">
    <property type="entry name" value="BD-FAE"/>
    <property type="match status" value="1"/>
</dbReference>
<dbReference type="PANTHER" id="PTHR48081:SF13">
    <property type="entry name" value="ALPHA_BETA HYDROLASE"/>
    <property type="match status" value="1"/>
</dbReference>
<keyword evidence="1" id="KW-0378">Hydrolase</keyword>
<dbReference type="InterPro" id="IPR049492">
    <property type="entry name" value="BD-FAE-like_dom"/>
</dbReference>
<dbReference type="AlphaFoldDB" id="A0A432WLD8"/>
<feature type="signal peptide" evidence="2">
    <location>
        <begin position="1"/>
        <end position="21"/>
    </location>
</feature>
<evidence type="ECO:0000259" key="3">
    <source>
        <dbReference type="Pfam" id="PF20434"/>
    </source>
</evidence>
<feature type="chain" id="PRO_5019248290" description="BD-FAE-like domain-containing protein" evidence="2">
    <location>
        <begin position="22"/>
        <end position="335"/>
    </location>
</feature>
<evidence type="ECO:0000256" key="2">
    <source>
        <dbReference type="SAM" id="SignalP"/>
    </source>
</evidence>
<evidence type="ECO:0000313" key="5">
    <source>
        <dbReference type="Proteomes" id="UP000287823"/>
    </source>
</evidence>
<keyword evidence="2" id="KW-0732">Signal</keyword>
<dbReference type="PANTHER" id="PTHR48081">
    <property type="entry name" value="AB HYDROLASE SUPERFAMILY PROTEIN C4A8.06C"/>
    <property type="match status" value="1"/>
</dbReference>
<name>A0A432WLD8_9GAMM</name>
<reference evidence="4 5" key="1">
    <citation type="journal article" date="2011" name="Front. Microbiol.">
        <title>Genomic signatures of strain selection and enhancement in Bacillus atrophaeus var. globigii, a historical biowarfare simulant.</title>
        <authorList>
            <person name="Gibbons H.S."/>
            <person name="Broomall S.M."/>
            <person name="McNew L.A."/>
            <person name="Daligault H."/>
            <person name="Chapman C."/>
            <person name="Bruce D."/>
            <person name="Karavis M."/>
            <person name="Krepps M."/>
            <person name="McGregor P.A."/>
            <person name="Hong C."/>
            <person name="Park K.H."/>
            <person name="Akmal A."/>
            <person name="Feldman A."/>
            <person name="Lin J.S."/>
            <person name="Chang W.E."/>
            <person name="Higgs B.W."/>
            <person name="Demirev P."/>
            <person name="Lindquist J."/>
            <person name="Liem A."/>
            <person name="Fochler E."/>
            <person name="Read T.D."/>
            <person name="Tapia R."/>
            <person name="Johnson S."/>
            <person name="Bishop-Lilly K.A."/>
            <person name="Detter C."/>
            <person name="Han C."/>
            <person name="Sozhamannan S."/>
            <person name="Rosenzweig C.N."/>
            <person name="Skowronski E.W."/>
        </authorList>
    </citation>
    <scope>NUCLEOTIDE SEQUENCE [LARGE SCALE GENOMIC DNA]</scope>
    <source>
        <strain evidence="4 5">Y4G10-17</strain>
    </source>
</reference>
<dbReference type="Gene3D" id="3.40.50.1820">
    <property type="entry name" value="alpha/beta hydrolase"/>
    <property type="match status" value="1"/>
</dbReference>
<dbReference type="EMBL" id="PIPO01000001">
    <property type="protein sequence ID" value="RUO34574.1"/>
    <property type="molecule type" value="Genomic_DNA"/>
</dbReference>
<dbReference type="GO" id="GO:0016787">
    <property type="term" value="F:hydrolase activity"/>
    <property type="evidence" value="ECO:0007669"/>
    <property type="project" value="UniProtKB-KW"/>
</dbReference>
<dbReference type="InterPro" id="IPR050300">
    <property type="entry name" value="GDXG_lipolytic_enzyme"/>
</dbReference>
<evidence type="ECO:0000256" key="1">
    <source>
        <dbReference type="ARBA" id="ARBA00022801"/>
    </source>
</evidence>
<dbReference type="SUPFAM" id="SSF53474">
    <property type="entry name" value="alpha/beta-Hydrolases"/>
    <property type="match status" value="1"/>
</dbReference>
<dbReference type="PROSITE" id="PS51257">
    <property type="entry name" value="PROKAR_LIPOPROTEIN"/>
    <property type="match status" value="1"/>
</dbReference>